<dbReference type="NCBIfam" id="TIGR00168">
    <property type="entry name" value="infC"/>
    <property type="match status" value="1"/>
</dbReference>
<sequence>MKKNYKINNEIKARQIYIIDEYNKSIGLMNFKNALNIAKKQNLDLVEISNNNKGNVIVKMINYKKFIYKEKKKYEKNKKKILSLKKIGFKLNIAPHDYNFKINNILVFLKKGHKVKIILNFRGREKKYINKNLNFINNLKKDITKIFPNTKIFIKNKKNNFEIFCVLLKNNEKNKKKNKE</sequence>
<evidence type="ECO:0000256" key="1">
    <source>
        <dbReference type="ARBA" id="ARBA00005439"/>
    </source>
</evidence>
<evidence type="ECO:0000313" key="6">
    <source>
        <dbReference type="EMBL" id="JAS21377.1"/>
    </source>
</evidence>
<keyword evidence="3" id="KW-0648">Protein biosynthesis</keyword>
<reference evidence="6" key="1">
    <citation type="submission" date="2015-12" db="EMBL/GenBank/DDBJ databases">
        <title>De novo transcriptome assembly of four potential Pierce s Disease insect vectors from Arizona vineyards.</title>
        <authorList>
            <person name="Tassone E.E."/>
        </authorList>
    </citation>
    <scope>NUCLEOTIDE SEQUENCE</scope>
</reference>
<feature type="domain" description="Translation initiation factor 3 C-terminal" evidence="4">
    <location>
        <begin position="83"/>
        <end position="146"/>
    </location>
</feature>
<evidence type="ECO:0000259" key="5">
    <source>
        <dbReference type="Pfam" id="PF05198"/>
    </source>
</evidence>
<dbReference type="InterPro" id="IPR019814">
    <property type="entry name" value="Translation_initiation_fac_3_N"/>
</dbReference>
<name>A0A1B6D6R3_9HEMI</name>
<dbReference type="PANTHER" id="PTHR10938">
    <property type="entry name" value="TRANSLATION INITIATION FACTOR IF-3"/>
    <property type="match status" value="1"/>
</dbReference>
<gene>
    <name evidence="6" type="ORF">g.45757</name>
</gene>
<proteinExistence type="inferred from homology"/>
<evidence type="ECO:0000256" key="2">
    <source>
        <dbReference type="ARBA" id="ARBA00022540"/>
    </source>
</evidence>
<accession>A0A1B6D6R3</accession>
<dbReference type="SUPFAM" id="SSF54364">
    <property type="entry name" value="Translation initiation factor IF3, N-terminal domain"/>
    <property type="match status" value="1"/>
</dbReference>
<dbReference type="InterPro" id="IPR001288">
    <property type="entry name" value="Translation_initiation_fac_3"/>
</dbReference>
<feature type="domain" description="Translation initiation factor 3 N-terminal" evidence="5">
    <location>
        <begin position="7"/>
        <end position="75"/>
    </location>
</feature>
<dbReference type="PANTHER" id="PTHR10938:SF0">
    <property type="entry name" value="TRANSLATION INITIATION FACTOR IF-3, MITOCHONDRIAL"/>
    <property type="match status" value="1"/>
</dbReference>
<dbReference type="Gene3D" id="3.30.110.10">
    <property type="entry name" value="Translation initiation factor 3 (IF-3), C-terminal domain"/>
    <property type="match status" value="1"/>
</dbReference>
<evidence type="ECO:0008006" key="7">
    <source>
        <dbReference type="Google" id="ProtNLM"/>
    </source>
</evidence>
<dbReference type="InterPro" id="IPR036787">
    <property type="entry name" value="T_IF-3_N_sf"/>
</dbReference>
<keyword evidence="2" id="KW-0396">Initiation factor</keyword>
<dbReference type="GO" id="GO:0032790">
    <property type="term" value="P:ribosome disassembly"/>
    <property type="evidence" value="ECO:0007669"/>
    <property type="project" value="TreeGrafter"/>
</dbReference>
<dbReference type="SUPFAM" id="SSF55200">
    <property type="entry name" value="Translation initiation factor IF3, C-terminal domain"/>
    <property type="match status" value="1"/>
</dbReference>
<dbReference type="Pfam" id="PF00707">
    <property type="entry name" value="IF3_C"/>
    <property type="match status" value="1"/>
</dbReference>
<dbReference type="GO" id="GO:0003743">
    <property type="term" value="F:translation initiation factor activity"/>
    <property type="evidence" value="ECO:0007669"/>
    <property type="project" value="UniProtKB-KW"/>
</dbReference>
<dbReference type="EMBL" id="GEDC01015921">
    <property type="protein sequence ID" value="JAS21377.1"/>
    <property type="molecule type" value="Transcribed_RNA"/>
</dbReference>
<comment type="similarity">
    <text evidence="1">Belongs to the IF-3 family.</text>
</comment>
<dbReference type="AlphaFoldDB" id="A0A1B6D6R3"/>
<dbReference type="Pfam" id="PF05198">
    <property type="entry name" value="IF3_N"/>
    <property type="match status" value="1"/>
</dbReference>
<dbReference type="InterPro" id="IPR036788">
    <property type="entry name" value="T_IF-3_C_sf"/>
</dbReference>
<dbReference type="GO" id="GO:0043022">
    <property type="term" value="F:ribosome binding"/>
    <property type="evidence" value="ECO:0007669"/>
    <property type="project" value="TreeGrafter"/>
</dbReference>
<protein>
    <recommendedName>
        <fullName evidence="7">Translation initiation factor 3 N-terminal domain-containing protein</fullName>
    </recommendedName>
</protein>
<dbReference type="InterPro" id="IPR019815">
    <property type="entry name" value="Translation_initiation_fac_3_C"/>
</dbReference>
<evidence type="ECO:0000259" key="4">
    <source>
        <dbReference type="Pfam" id="PF00707"/>
    </source>
</evidence>
<dbReference type="GO" id="GO:0005737">
    <property type="term" value="C:cytoplasm"/>
    <property type="evidence" value="ECO:0007669"/>
    <property type="project" value="UniProtKB-ARBA"/>
</dbReference>
<evidence type="ECO:0000256" key="3">
    <source>
        <dbReference type="ARBA" id="ARBA00022917"/>
    </source>
</evidence>
<dbReference type="Gene3D" id="3.10.20.80">
    <property type="entry name" value="Translation initiation factor 3 (IF-3), N-terminal domain"/>
    <property type="match status" value="1"/>
</dbReference>
<organism evidence="6">
    <name type="scientific">Clastoptera arizonana</name>
    <name type="common">Arizona spittle bug</name>
    <dbReference type="NCBI Taxonomy" id="38151"/>
    <lineage>
        <taxon>Eukaryota</taxon>
        <taxon>Metazoa</taxon>
        <taxon>Ecdysozoa</taxon>
        <taxon>Arthropoda</taxon>
        <taxon>Hexapoda</taxon>
        <taxon>Insecta</taxon>
        <taxon>Pterygota</taxon>
        <taxon>Neoptera</taxon>
        <taxon>Paraneoptera</taxon>
        <taxon>Hemiptera</taxon>
        <taxon>Auchenorrhyncha</taxon>
        <taxon>Cercopoidea</taxon>
        <taxon>Clastopteridae</taxon>
        <taxon>Clastoptera</taxon>
    </lineage>
</organism>